<gene>
    <name evidence="2" type="ORF">S03H2_31233</name>
</gene>
<dbReference type="InterPro" id="IPR012340">
    <property type="entry name" value="NA-bd_OB-fold"/>
</dbReference>
<dbReference type="SUPFAM" id="SSF50249">
    <property type="entry name" value="Nucleic acid-binding proteins"/>
    <property type="match status" value="1"/>
</dbReference>
<feature type="domain" description="ChsH2 rubredoxin-like zinc ribbon" evidence="1">
    <location>
        <begin position="45"/>
        <end position="69"/>
    </location>
</feature>
<name>X1HVY2_9ZZZZ</name>
<protein>
    <recommendedName>
        <fullName evidence="1">ChsH2 rubredoxin-like zinc ribbon domain-containing protein</fullName>
    </recommendedName>
</protein>
<sequence>MGFLEKQTDPTTPMHWRGDMQADYFYPSGIAGDKFFKHLKINDTFLACKCTKCSKIYCPPRMYCEDCFEEIPDSNWKEVPTVGTVKLFTVAKLNAHGKNLAKPKVIAF</sequence>
<dbReference type="EMBL" id="BARU01018927">
    <property type="protein sequence ID" value="GAH61245.1"/>
    <property type="molecule type" value="Genomic_DNA"/>
</dbReference>
<dbReference type="InterPro" id="IPR022002">
    <property type="entry name" value="ChsH2_Znr"/>
</dbReference>
<accession>X1HVY2</accession>
<dbReference type="AlphaFoldDB" id="X1HVY2"/>
<reference evidence="2" key="1">
    <citation type="journal article" date="2014" name="Front. Microbiol.">
        <title>High frequency of phylogenetically diverse reductive dehalogenase-homologous genes in deep subseafloor sedimentary metagenomes.</title>
        <authorList>
            <person name="Kawai M."/>
            <person name="Futagami T."/>
            <person name="Toyoda A."/>
            <person name="Takaki Y."/>
            <person name="Nishi S."/>
            <person name="Hori S."/>
            <person name="Arai W."/>
            <person name="Tsubouchi T."/>
            <person name="Morono Y."/>
            <person name="Uchiyama I."/>
            <person name="Ito T."/>
            <person name="Fujiyama A."/>
            <person name="Inagaki F."/>
            <person name="Takami H."/>
        </authorList>
    </citation>
    <scope>NUCLEOTIDE SEQUENCE</scope>
    <source>
        <strain evidence="2">Expedition CK06-06</strain>
    </source>
</reference>
<evidence type="ECO:0000259" key="1">
    <source>
        <dbReference type="Pfam" id="PF12172"/>
    </source>
</evidence>
<comment type="caution">
    <text evidence="2">The sequence shown here is derived from an EMBL/GenBank/DDBJ whole genome shotgun (WGS) entry which is preliminary data.</text>
</comment>
<feature type="non-terminal residue" evidence="2">
    <location>
        <position position="108"/>
    </location>
</feature>
<dbReference type="Pfam" id="PF12172">
    <property type="entry name" value="zf-ChsH2"/>
    <property type="match status" value="1"/>
</dbReference>
<evidence type="ECO:0000313" key="2">
    <source>
        <dbReference type="EMBL" id="GAH61245.1"/>
    </source>
</evidence>
<proteinExistence type="predicted"/>
<organism evidence="2">
    <name type="scientific">marine sediment metagenome</name>
    <dbReference type="NCBI Taxonomy" id="412755"/>
    <lineage>
        <taxon>unclassified sequences</taxon>
        <taxon>metagenomes</taxon>
        <taxon>ecological metagenomes</taxon>
    </lineage>
</organism>
<dbReference type="Gene3D" id="6.10.30.10">
    <property type="match status" value="1"/>
</dbReference>